<name>A0A8J2V7A5_9PROT</name>
<protein>
    <recommendedName>
        <fullName evidence="7">OmpH family outer membrane protein</fullName>
    </recommendedName>
</protein>
<dbReference type="SUPFAM" id="SSF111384">
    <property type="entry name" value="OmpH-like"/>
    <property type="match status" value="1"/>
</dbReference>
<dbReference type="Gene3D" id="3.30.910.20">
    <property type="entry name" value="Skp domain"/>
    <property type="match status" value="1"/>
</dbReference>
<reference evidence="5" key="2">
    <citation type="submission" date="2020-09" db="EMBL/GenBank/DDBJ databases">
        <authorList>
            <person name="Sun Q."/>
            <person name="Zhou Y."/>
        </authorList>
    </citation>
    <scope>NUCLEOTIDE SEQUENCE</scope>
    <source>
        <strain evidence="5">CGMCC 1.12921</strain>
    </source>
</reference>
<evidence type="ECO:0008006" key="7">
    <source>
        <dbReference type="Google" id="ProtNLM"/>
    </source>
</evidence>
<dbReference type="Proteomes" id="UP000613582">
    <property type="component" value="Unassembled WGS sequence"/>
</dbReference>
<proteinExistence type="inferred from homology"/>
<dbReference type="AlphaFoldDB" id="A0A8J2V7A5"/>
<reference evidence="5" key="1">
    <citation type="journal article" date="2014" name="Int. J. Syst. Evol. Microbiol.">
        <title>Complete genome sequence of Corynebacterium casei LMG S-19264T (=DSM 44701T), isolated from a smear-ripened cheese.</title>
        <authorList>
            <consortium name="US DOE Joint Genome Institute (JGI-PGF)"/>
            <person name="Walter F."/>
            <person name="Albersmeier A."/>
            <person name="Kalinowski J."/>
            <person name="Ruckert C."/>
        </authorList>
    </citation>
    <scope>NUCLEOTIDE SEQUENCE</scope>
    <source>
        <strain evidence="5">CGMCC 1.12921</strain>
    </source>
</reference>
<keyword evidence="6" id="KW-1185">Reference proteome</keyword>
<evidence type="ECO:0000256" key="4">
    <source>
        <dbReference type="SAM" id="SignalP"/>
    </source>
</evidence>
<dbReference type="InterPro" id="IPR006311">
    <property type="entry name" value="TAT_signal"/>
</dbReference>
<dbReference type="PANTHER" id="PTHR35089">
    <property type="entry name" value="CHAPERONE PROTEIN SKP"/>
    <property type="match status" value="1"/>
</dbReference>
<evidence type="ECO:0000313" key="6">
    <source>
        <dbReference type="Proteomes" id="UP000613582"/>
    </source>
</evidence>
<evidence type="ECO:0000256" key="1">
    <source>
        <dbReference type="ARBA" id="ARBA00009091"/>
    </source>
</evidence>
<dbReference type="PROSITE" id="PS51318">
    <property type="entry name" value="TAT"/>
    <property type="match status" value="1"/>
</dbReference>
<feature type="signal peptide" evidence="4">
    <location>
        <begin position="1"/>
        <end position="29"/>
    </location>
</feature>
<dbReference type="PANTHER" id="PTHR35089:SF1">
    <property type="entry name" value="CHAPERONE PROTEIN SKP"/>
    <property type="match status" value="1"/>
</dbReference>
<comment type="caution">
    <text evidence="5">The sequence shown here is derived from an EMBL/GenBank/DDBJ whole genome shotgun (WGS) entry which is preliminary data.</text>
</comment>
<organism evidence="5 6">
    <name type="scientific">Aquisalinus flavus</name>
    <dbReference type="NCBI Taxonomy" id="1526572"/>
    <lineage>
        <taxon>Bacteria</taxon>
        <taxon>Pseudomonadati</taxon>
        <taxon>Pseudomonadota</taxon>
        <taxon>Alphaproteobacteria</taxon>
        <taxon>Parvularculales</taxon>
        <taxon>Parvularculaceae</taxon>
        <taxon>Aquisalinus</taxon>
    </lineage>
</organism>
<feature type="coiled-coil region" evidence="3">
    <location>
        <begin position="71"/>
        <end position="98"/>
    </location>
</feature>
<keyword evidence="2 4" id="KW-0732">Signal</keyword>
<dbReference type="InterPro" id="IPR024930">
    <property type="entry name" value="Skp_dom_sf"/>
</dbReference>
<sequence length="209" mass="22474">MFIKSKSFVALAAAAVVAAAAGFSQMMPAAEAQSSANAPVILIVDQARLIGLSKAGESISSQMETLQNSANSELETTVNELVKAAEELQGKQDSMTEEAFTEEARKLAVRRQNIPVLREVKVRELNLAEQKAISQINEAAGPILEAIVNERGATLLLERADVLYAAKSTDITEEALKRLDAKITTVKVEKVDLQEAARQAQAAQQAQQQ</sequence>
<gene>
    <name evidence="5" type="ORF">GCM10011342_11240</name>
</gene>
<feature type="chain" id="PRO_5035307150" description="OmpH family outer membrane protein" evidence="4">
    <location>
        <begin position="30"/>
        <end position="209"/>
    </location>
</feature>
<dbReference type="Pfam" id="PF03938">
    <property type="entry name" value="OmpH"/>
    <property type="match status" value="1"/>
</dbReference>
<dbReference type="InterPro" id="IPR005632">
    <property type="entry name" value="Chaperone_Skp"/>
</dbReference>
<dbReference type="SMART" id="SM00935">
    <property type="entry name" value="OmpH"/>
    <property type="match status" value="1"/>
</dbReference>
<dbReference type="GO" id="GO:0005829">
    <property type="term" value="C:cytosol"/>
    <property type="evidence" value="ECO:0007669"/>
    <property type="project" value="TreeGrafter"/>
</dbReference>
<evidence type="ECO:0000256" key="2">
    <source>
        <dbReference type="ARBA" id="ARBA00022729"/>
    </source>
</evidence>
<evidence type="ECO:0000256" key="3">
    <source>
        <dbReference type="SAM" id="Coils"/>
    </source>
</evidence>
<dbReference type="GO" id="GO:0050821">
    <property type="term" value="P:protein stabilization"/>
    <property type="evidence" value="ECO:0007669"/>
    <property type="project" value="TreeGrafter"/>
</dbReference>
<dbReference type="GO" id="GO:0051082">
    <property type="term" value="F:unfolded protein binding"/>
    <property type="evidence" value="ECO:0007669"/>
    <property type="project" value="InterPro"/>
</dbReference>
<dbReference type="EMBL" id="BMGH01000001">
    <property type="protein sequence ID" value="GGD03980.1"/>
    <property type="molecule type" value="Genomic_DNA"/>
</dbReference>
<dbReference type="RefSeq" id="WP_188160288.1">
    <property type="nucleotide sequence ID" value="NZ_BMGH01000001.1"/>
</dbReference>
<keyword evidence="3" id="KW-0175">Coiled coil</keyword>
<comment type="similarity">
    <text evidence="1">Belongs to the Skp family.</text>
</comment>
<evidence type="ECO:0000313" key="5">
    <source>
        <dbReference type="EMBL" id="GGD03980.1"/>
    </source>
</evidence>
<accession>A0A8J2V7A5</accession>
<feature type="coiled-coil region" evidence="3">
    <location>
        <begin position="176"/>
        <end position="206"/>
    </location>
</feature>